<dbReference type="InterPro" id="IPR027417">
    <property type="entry name" value="P-loop_NTPase"/>
</dbReference>
<keyword evidence="10" id="KW-0234">DNA repair</keyword>
<feature type="coiled-coil region" evidence="12">
    <location>
        <begin position="729"/>
        <end position="956"/>
    </location>
</feature>
<dbReference type="PANTHER" id="PTHR19306:SF6">
    <property type="entry name" value="STRUCTURAL MAINTENANCE OF CHROMOSOMES PROTEIN 6"/>
    <property type="match status" value="1"/>
</dbReference>
<evidence type="ECO:0000313" key="15">
    <source>
        <dbReference type="EMBL" id="KAF2838521.1"/>
    </source>
</evidence>
<evidence type="ECO:0000313" key="16">
    <source>
        <dbReference type="Proteomes" id="UP000799429"/>
    </source>
</evidence>
<dbReference type="InterPro" id="IPR003395">
    <property type="entry name" value="RecF/RecN/SMC_N"/>
</dbReference>
<organism evidence="15 16">
    <name type="scientific">Patellaria atrata CBS 101060</name>
    <dbReference type="NCBI Taxonomy" id="1346257"/>
    <lineage>
        <taxon>Eukaryota</taxon>
        <taxon>Fungi</taxon>
        <taxon>Dikarya</taxon>
        <taxon>Ascomycota</taxon>
        <taxon>Pezizomycotina</taxon>
        <taxon>Dothideomycetes</taxon>
        <taxon>Dothideomycetes incertae sedis</taxon>
        <taxon>Patellariales</taxon>
        <taxon>Patellariaceae</taxon>
        <taxon>Patellaria</taxon>
    </lineage>
</organism>
<dbReference type="EMBL" id="MU006096">
    <property type="protein sequence ID" value="KAF2838521.1"/>
    <property type="molecule type" value="Genomic_DNA"/>
</dbReference>
<dbReference type="GO" id="GO:0030915">
    <property type="term" value="C:Smc5-Smc6 complex"/>
    <property type="evidence" value="ECO:0007669"/>
    <property type="project" value="TreeGrafter"/>
</dbReference>
<comment type="caution">
    <text evidence="15">The sequence shown here is derived from an EMBL/GenBank/DDBJ whole genome shotgun (WGS) entry which is preliminary data.</text>
</comment>
<dbReference type="SUPFAM" id="SSF52540">
    <property type="entry name" value="P-loop containing nucleoside triphosphate hydrolases"/>
    <property type="match status" value="1"/>
</dbReference>
<keyword evidence="8 12" id="KW-0175">Coiled coil</keyword>
<sequence length="1150" mass="130818">MAFTRPGKRPRAQTADEEIVEVVTASSNLKPGSHKRPRLSAASDDDGSESESVSEDSTEASGESDAEYSGYDSDMQEEVNKLHTQIDARHNGQRYTENRPADDSIVEEIKCINFMCHSKLTVPLGPLINFIIGHNGSGKSAVLTALTLCLGGKATATNRGQNLKSFIKEGQDSCTLSVQLKNQGSGAYRPDLYGKSIIVERHFSKTGSSGFKIRNAKGKVISTKKQELEDITDHFALQLDNPVNVLTQDMARQFLNSSTPKDKYKFFFKGTQLEALDQDYKMFQETLEGTEAKREDLEAIIAHHKKELDQANQDLAACEQHATLKRKLDSMRRQMIWSQVIGEEKLLEEKQCQLEQIEEEISQKQHEAELAQARYNDANNMYTQASQAVIDLKDSLRPCEERKEPIKDQFDKNKAELTQLHSQQRQIKGYIEQAKKVIDRLTREIREELERMESANGGQHAAKLNELQDAKLRVEEARHELNEHGPQRRRLEERLKAAQQESDSGLETCKNKQKEIANGERRIQEISKDEGRWTQGYDRALPALLDAINRESGFREKPVGPLGRHIRLLKPEWSSILESSFATVLNNFVVTNKPDSDLLGALMRRTKYHASVIITTKRPIDTTGHEPDPLLVTWLKVLKIDNDLVRNSIIINQQVEQTVLIEDRNEAMLFMGRDGNARPRNVRLCLTMSDDNKNMGFRIGYSGSGQLNSQPIKAWETRNRMQTDRESQLSIARDSVQRLRQDMDVLKARRRDAEIEVKNCNDAIGRHMKEYNRLKIQVQHAEEQVDRLKDELDADTPQQGKLDALQTALKEAEADREMQNNTYGDAVNAKDALGIQQRDLKQQMDEIQEEIDEIQMRISKAESTQSRALEARRVALLANNEAHNLVEEVVKQKQRLQTELNEQQEVVTTFVNQAENVCRRVAIEGNLTHEQLEIKYDRLQKDYQAAQNRLGGTEEEITQRALNAKETYVSAKEQFDSNERVTESLKLTLVNRQARWRRFQELISLNAQTTFTRLLAVRAFRGQIQFAHNRKELDLAVEPDITKASNKGRQTKTLSGGEKSFSTICMLLALWDAMGSPIRCLDEFDVFMDSVNRDISMKMIISAAREAVGRQFIFITPQSMGNITAGDDVKIIKMSDPERGQTALPFTQQS</sequence>
<keyword evidence="4" id="KW-0158">Chromosome</keyword>
<feature type="region of interest" description="Disordered" evidence="13">
    <location>
        <begin position="1"/>
        <end position="71"/>
    </location>
</feature>
<keyword evidence="7" id="KW-0067">ATP-binding</keyword>
<gene>
    <name evidence="15" type="ORF">M501DRAFT_1004263</name>
</gene>
<dbReference type="Pfam" id="PF02463">
    <property type="entry name" value="SMC_N"/>
    <property type="match status" value="1"/>
</dbReference>
<evidence type="ECO:0000256" key="6">
    <source>
        <dbReference type="ARBA" id="ARBA00022763"/>
    </source>
</evidence>
<feature type="compositionally biased region" description="Basic residues" evidence="13">
    <location>
        <begin position="1"/>
        <end position="11"/>
    </location>
</feature>
<keyword evidence="11" id="KW-0539">Nucleus</keyword>
<feature type="domain" description="RecF/RecN/SMC N-terminal" evidence="14">
    <location>
        <begin position="106"/>
        <end position="1119"/>
    </location>
</feature>
<dbReference type="GO" id="GO:0003697">
    <property type="term" value="F:single-stranded DNA binding"/>
    <property type="evidence" value="ECO:0007669"/>
    <property type="project" value="TreeGrafter"/>
</dbReference>
<name>A0A9P4S9K9_9PEZI</name>
<dbReference type="GO" id="GO:0035861">
    <property type="term" value="C:site of double-strand break"/>
    <property type="evidence" value="ECO:0007669"/>
    <property type="project" value="TreeGrafter"/>
</dbReference>
<keyword evidence="5" id="KW-0547">Nucleotide-binding</keyword>
<keyword evidence="6" id="KW-0227">DNA damage</keyword>
<evidence type="ECO:0000256" key="11">
    <source>
        <dbReference type="ARBA" id="ARBA00023242"/>
    </source>
</evidence>
<protein>
    <submittedName>
        <fullName evidence="15">P-loop containing nucleoside triphosphate hydrolase protein</fullName>
    </submittedName>
</protein>
<accession>A0A9P4S9K9</accession>
<dbReference type="GO" id="GO:0016787">
    <property type="term" value="F:hydrolase activity"/>
    <property type="evidence" value="ECO:0007669"/>
    <property type="project" value="UniProtKB-KW"/>
</dbReference>
<dbReference type="PANTHER" id="PTHR19306">
    <property type="entry name" value="STRUCTURAL MAINTENANCE OF CHROMOSOMES 5,6 SMC5, SMC6"/>
    <property type="match status" value="1"/>
</dbReference>
<dbReference type="OrthoDB" id="10072614at2759"/>
<evidence type="ECO:0000256" key="3">
    <source>
        <dbReference type="ARBA" id="ARBA00006793"/>
    </source>
</evidence>
<evidence type="ECO:0000256" key="4">
    <source>
        <dbReference type="ARBA" id="ARBA00022454"/>
    </source>
</evidence>
<evidence type="ECO:0000256" key="12">
    <source>
        <dbReference type="SAM" id="Coils"/>
    </source>
</evidence>
<keyword evidence="9" id="KW-0233">DNA recombination</keyword>
<feature type="coiled-coil region" evidence="12">
    <location>
        <begin position="273"/>
        <end position="381"/>
    </location>
</feature>
<evidence type="ECO:0000256" key="2">
    <source>
        <dbReference type="ARBA" id="ARBA00004286"/>
    </source>
</evidence>
<keyword evidence="16" id="KW-1185">Reference proteome</keyword>
<dbReference type="AlphaFoldDB" id="A0A9P4S9K9"/>
<evidence type="ECO:0000256" key="7">
    <source>
        <dbReference type="ARBA" id="ARBA00022840"/>
    </source>
</evidence>
<reference evidence="15" key="1">
    <citation type="journal article" date="2020" name="Stud. Mycol.">
        <title>101 Dothideomycetes genomes: a test case for predicting lifestyles and emergence of pathogens.</title>
        <authorList>
            <person name="Haridas S."/>
            <person name="Albert R."/>
            <person name="Binder M."/>
            <person name="Bloem J."/>
            <person name="Labutti K."/>
            <person name="Salamov A."/>
            <person name="Andreopoulos B."/>
            <person name="Baker S."/>
            <person name="Barry K."/>
            <person name="Bills G."/>
            <person name="Bluhm B."/>
            <person name="Cannon C."/>
            <person name="Castanera R."/>
            <person name="Culley D."/>
            <person name="Daum C."/>
            <person name="Ezra D."/>
            <person name="Gonzalez J."/>
            <person name="Henrissat B."/>
            <person name="Kuo A."/>
            <person name="Liang C."/>
            <person name="Lipzen A."/>
            <person name="Lutzoni F."/>
            <person name="Magnuson J."/>
            <person name="Mondo S."/>
            <person name="Nolan M."/>
            <person name="Ohm R."/>
            <person name="Pangilinan J."/>
            <person name="Park H.-J."/>
            <person name="Ramirez L."/>
            <person name="Alfaro M."/>
            <person name="Sun H."/>
            <person name="Tritt A."/>
            <person name="Yoshinaga Y."/>
            <person name="Zwiers L.-H."/>
            <person name="Turgeon B."/>
            <person name="Goodwin S."/>
            <person name="Spatafora J."/>
            <person name="Crous P."/>
            <person name="Grigoriev I."/>
        </authorList>
    </citation>
    <scope>NUCLEOTIDE SEQUENCE</scope>
    <source>
        <strain evidence="15">CBS 101060</strain>
    </source>
</reference>
<evidence type="ECO:0000256" key="13">
    <source>
        <dbReference type="SAM" id="MobiDB-lite"/>
    </source>
</evidence>
<dbReference type="Proteomes" id="UP000799429">
    <property type="component" value="Unassembled WGS sequence"/>
</dbReference>
<dbReference type="GO" id="GO:0000724">
    <property type="term" value="P:double-strand break repair via homologous recombination"/>
    <property type="evidence" value="ECO:0007669"/>
    <property type="project" value="TreeGrafter"/>
</dbReference>
<proteinExistence type="inferred from homology"/>
<dbReference type="GO" id="GO:0005634">
    <property type="term" value="C:nucleus"/>
    <property type="evidence" value="ECO:0007669"/>
    <property type="project" value="UniProtKB-SubCell"/>
</dbReference>
<dbReference type="GO" id="GO:0005524">
    <property type="term" value="F:ATP binding"/>
    <property type="evidence" value="ECO:0007669"/>
    <property type="project" value="UniProtKB-KW"/>
</dbReference>
<dbReference type="GO" id="GO:0003684">
    <property type="term" value="F:damaged DNA binding"/>
    <property type="evidence" value="ECO:0007669"/>
    <property type="project" value="TreeGrafter"/>
</dbReference>
<evidence type="ECO:0000256" key="5">
    <source>
        <dbReference type="ARBA" id="ARBA00022741"/>
    </source>
</evidence>
<evidence type="ECO:0000256" key="9">
    <source>
        <dbReference type="ARBA" id="ARBA00023172"/>
    </source>
</evidence>
<dbReference type="Gene3D" id="1.20.120.330">
    <property type="entry name" value="Nucleotidyltransferases domain 2"/>
    <property type="match status" value="1"/>
</dbReference>
<feature type="coiled-coil region" evidence="12">
    <location>
        <begin position="431"/>
        <end position="529"/>
    </location>
</feature>
<evidence type="ECO:0000259" key="14">
    <source>
        <dbReference type="Pfam" id="PF02463"/>
    </source>
</evidence>
<keyword evidence="15" id="KW-0378">Hydrolase</keyword>
<evidence type="ECO:0000256" key="10">
    <source>
        <dbReference type="ARBA" id="ARBA00023204"/>
    </source>
</evidence>
<dbReference type="Gene3D" id="3.40.50.300">
    <property type="entry name" value="P-loop containing nucleotide triphosphate hydrolases"/>
    <property type="match status" value="2"/>
</dbReference>
<evidence type="ECO:0000256" key="8">
    <source>
        <dbReference type="ARBA" id="ARBA00023054"/>
    </source>
</evidence>
<comment type="subcellular location">
    <subcellularLocation>
        <location evidence="2">Chromosome</location>
    </subcellularLocation>
    <subcellularLocation>
        <location evidence="1">Nucleus</location>
    </subcellularLocation>
</comment>
<comment type="similarity">
    <text evidence="3">Belongs to the SMC family. SMC6 subfamily.</text>
</comment>
<feature type="compositionally biased region" description="Acidic residues" evidence="13">
    <location>
        <begin position="43"/>
        <end position="66"/>
    </location>
</feature>
<evidence type="ECO:0000256" key="1">
    <source>
        <dbReference type="ARBA" id="ARBA00004123"/>
    </source>
</evidence>